<dbReference type="CDD" id="cd17470">
    <property type="entry name" value="T3SS_Flik_C"/>
    <property type="match status" value="1"/>
</dbReference>
<feature type="region of interest" description="Disordered" evidence="1">
    <location>
        <begin position="1"/>
        <end position="29"/>
    </location>
</feature>
<evidence type="ECO:0000259" key="2">
    <source>
        <dbReference type="Pfam" id="PF02120"/>
    </source>
</evidence>
<sequence length="534" mass="56311">MSDSLPGVNPAQSGTFASNTARAEPTQGSQAQLLRNLRTGTQVEVLAVKALGPDVVEVRLKPAGAAQAAATTVRAQLVDAQQSQVAKLLTNAGDGGTSGKPTASASLLAEVVAVSPKLVLRPVVTANRDAPTPGSRDWIGVQLKQHWPGARPLTATLESVTNHLADPLDLARALQASDPSVRAAVQQTAERLVAQLATAQDLTQAERLSSTLSRSGIWLEAMLAQGANGPTSIADLQSDLKVQLLTLAQRLRNATQTAPNRAGHEVSPQSPRPAGPTRLALPSPPPTATTNPKLESPTLSPAGAGRPQSHGKLETTAPLPQPRAEPSQASQSSIVTAGTRTDLLNRAAGKRPQNAGAQTVKALDSAGLPRNEPPNIKLSSPDEIDLKGLARDVDGMLKHLVTSQLKTLDASQAQPHWLAEIPFKTPAGLIALETDIRRESRSGNPDEDAWSMRLNLDLPHLGPLTIKLSLRSERLSASLQAESPLAADTLKQNLAKLREQLESRDIEVAALHAGQRQQDRSEPPFDAPLISEKA</sequence>
<organism evidence="3 4">
    <name type="scientific">Thiorhodococcus mannitoliphagus</name>
    <dbReference type="NCBI Taxonomy" id="329406"/>
    <lineage>
        <taxon>Bacteria</taxon>
        <taxon>Pseudomonadati</taxon>
        <taxon>Pseudomonadota</taxon>
        <taxon>Gammaproteobacteria</taxon>
        <taxon>Chromatiales</taxon>
        <taxon>Chromatiaceae</taxon>
        <taxon>Thiorhodococcus</taxon>
    </lineage>
</organism>
<accession>A0A6P1DSI5</accession>
<proteinExistence type="predicted"/>
<feature type="compositionally biased region" description="Polar residues" evidence="1">
    <location>
        <begin position="10"/>
        <end position="29"/>
    </location>
</feature>
<evidence type="ECO:0000313" key="3">
    <source>
        <dbReference type="EMBL" id="NEX20143.1"/>
    </source>
</evidence>
<dbReference type="Proteomes" id="UP000471640">
    <property type="component" value="Unassembled WGS sequence"/>
</dbReference>
<dbReference type="Gene3D" id="3.30.750.140">
    <property type="match status" value="1"/>
</dbReference>
<reference evidence="3 4" key="2">
    <citation type="submission" date="2020-02" db="EMBL/GenBank/DDBJ databases">
        <title>Genome sequences of Thiorhodococcus mannitoliphagus and Thiorhodococcus minor, purple sulfur photosynthetic bacteria in the gammaproteobacterial family, Chromatiaceae.</title>
        <authorList>
            <person name="Aviles F.A."/>
            <person name="Meyer T.E."/>
            <person name="Kyndt J.A."/>
        </authorList>
    </citation>
    <scope>NUCLEOTIDE SEQUENCE [LARGE SCALE GENOMIC DNA]</scope>
    <source>
        <strain evidence="3 4">DSM 18266</strain>
    </source>
</reference>
<evidence type="ECO:0000256" key="1">
    <source>
        <dbReference type="SAM" id="MobiDB-lite"/>
    </source>
</evidence>
<reference evidence="4" key="1">
    <citation type="journal article" date="2020" name="Microbiol. Resour. Announc.">
        <title>Draft Genome Sequences of Thiorhodococcus mannitoliphagus and Thiorhodococcus minor, Purple Sulfur Photosynthetic Bacteria in the Gammaproteobacterial Family Chromatiaceae.</title>
        <authorList>
            <person name="Aviles F.A."/>
            <person name="Meyer T.E."/>
            <person name="Kyndt J.A."/>
        </authorList>
    </citation>
    <scope>NUCLEOTIDE SEQUENCE [LARGE SCALE GENOMIC DNA]</scope>
    <source>
        <strain evidence="4">DSM 18266</strain>
    </source>
</reference>
<dbReference type="InterPro" id="IPR038610">
    <property type="entry name" value="FliK-like_C_sf"/>
</dbReference>
<gene>
    <name evidence="3" type="ORF">G3480_07405</name>
</gene>
<dbReference type="InterPro" id="IPR021136">
    <property type="entry name" value="Flagellar_hook_control-like_C"/>
</dbReference>
<dbReference type="EMBL" id="JAAIJR010000022">
    <property type="protein sequence ID" value="NEX20143.1"/>
    <property type="molecule type" value="Genomic_DNA"/>
</dbReference>
<feature type="domain" description="Flagellar hook-length control protein-like C-terminal" evidence="2">
    <location>
        <begin position="443"/>
        <end position="520"/>
    </location>
</feature>
<dbReference type="RefSeq" id="WP_164653206.1">
    <property type="nucleotide sequence ID" value="NZ_JAAIJR010000022.1"/>
</dbReference>
<comment type="caution">
    <text evidence="3">The sequence shown here is derived from an EMBL/GenBank/DDBJ whole genome shotgun (WGS) entry which is preliminary data.</text>
</comment>
<protein>
    <recommendedName>
        <fullName evidence="2">Flagellar hook-length control protein-like C-terminal domain-containing protein</fullName>
    </recommendedName>
</protein>
<dbReference type="Pfam" id="PF02120">
    <property type="entry name" value="Flg_hook"/>
    <property type="match status" value="1"/>
</dbReference>
<feature type="region of interest" description="Disordered" evidence="1">
    <location>
        <begin position="254"/>
        <end position="335"/>
    </location>
</feature>
<name>A0A6P1DSI5_9GAMM</name>
<feature type="region of interest" description="Disordered" evidence="1">
    <location>
        <begin position="509"/>
        <end position="534"/>
    </location>
</feature>
<evidence type="ECO:0000313" key="4">
    <source>
        <dbReference type="Proteomes" id="UP000471640"/>
    </source>
</evidence>
<keyword evidence="4" id="KW-1185">Reference proteome</keyword>
<dbReference type="AlphaFoldDB" id="A0A6P1DSI5"/>